<name>A0ABM9X8V9_9RHOB</name>
<evidence type="ECO:0000313" key="2">
    <source>
        <dbReference type="EMBL" id="EDQ05996.1"/>
    </source>
</evidence>
<feature type="transmembrane region" description="Helical" evidence="1">
    <location>
        <begin position="65"/>
        <end position="82"/>
    </location>
</feature>
<keyword evidence="3" id="KW-1185">Reference proteome</keyword>
<keyword evidence="1" id="KW-1133">Transmembrane helix</keyword>
<keyword evidence="1" id="KW-0812">Transmembrane</keyword>
<comment type="caution">
    <text evidence="2">The sequence shown here is derived from an EMBL/GenBank/DDBJ whole genome shotgun (WGS) entry which is preliminary data.</text>
</comment>
<dbReference type="RefSeq" id="WP_007118065.1">
    <property type="nucleotide sequence ID" value="NZ_ABID01000001.1"/>
</dbReference>
<dbReference type="EMBL" id="ABID01000001">
    <property type="protein sequence ID" value="EDQ05996.1"/>
    <property type="molecule type" value="Genomic_DNA"/>
</dbReference>
<reference evidence="2 3" key="1">
    <citation type="submission" date="2007-11" db="EMBL/GenBank/DDBJ databases">
        <authorList>
            <person name="Wagner-Dobler I."/>
            <person name="Ferriera S."/>
            <person name="Johnson J."/>
            <person name="Kravitz S."/>
            <person name="Beeson K."/>
            <person name="Sutton G."/>
            <person name="Rogers Y.-H."/>
            <person name="Friedman R."/>
            <person name="Frazier M."/>
            <person name="Venter J.C."/>
        </authorList>
    </citation>
    <scope>NUCLEOTIDE SEQUENCE [LARGE SCALE GENOMIC DNA]</scope>
    <source>
        <strain evidence="2 3">HEL-45</strain>
    </source>
</reference>
<feature type="transmembrane region" description="Helical" evidence="1">
    <location>
        <begin position="155"/>
        <end position="178"/>
    </location>
</feature>
<sequence>MADPTPGTSRNFKPRTARGVLPSLGAVIAEFALVCLLVALVPVTVYLDTTVLGDGVSEESLTEHLHNVFLAVAVAIFVLGAYRHVGMRGYLTLVATLFACMFLREYDVVLDRIQHGFWIYPALLTLTVGCLIAWRNRGTTLLPMLHHLQTRSATFVYIGVVLLLFFSRTFGTGTLWEAVMAGAYDPQVKTTVQEGIELLAYLLIVYGAVLSHLHGYGAQAALQERRL</sequence>
<feature type="transmembrane region" description="Helical" evidence="1">
    <location>
        <begin position="198"/>
        <end position="217"/>
    </location>
</feature>
<dbReference type="Proteomes" id="UP000003257">
    <property type="component" value="Unassembled WGS sequence"/>
</dbReference>
<gene>
    <name evidence="2" type="ORF">OIHEL45_04260</name>
</gene>
<keyword evidence="1" id="KW-0472">Membrane</keyword>
<organism evidence="2 3">
    <name type="scientific">Sulfitobacter indolifex HEL-45</name>
    <dbReference type="NCBI Taxonomy" id="391624"/>
    <lineage>
        <taxon>Bacteria</taxon>
        <taxon>Pseudomonadati</taxon>
        <taxon>Pseudomonadota</taxon>
        <taxon>Alphaproteobacteria</taxon>
        <taxon>Rhodobacterales</taxon>
        <taxon>Roseobacteraceae</taxon>
        <taxon>Sulfitobacter</taxon>
    </lineage>
</organism>
<evidence type="ECO:0000256" key="1">
    <source>
        <dbReference type="SAM" id="Phobius"/>
    </source>
</evidence>
<accession>A0ABM9X8V9</accession>
<feature type="transmembrane region" description="Helical" evidence="1">
    <location>
        <begin position="118"/>
        <end position="134"/>
    </location>
</feature>
<protein>
    <submittedName>
        <fullName evidence="2">Uncharacterized protein</fullName>
    </submittedName>
</protein>
<proteinExistence type="predicted"/>
<evidence type="ECO:0000313" key="3">
    <source>
        <dbReference type="Proteomes" id="UP000003257"/>
    </source>
</evidence>
<feature type="transmembrane region" description="Helical" evidence="1">
    <location>
        <begin position="89"/>
        <end position="106"/>
    </location>
</feature>
<feature type="transmembrane region" description="Helical" evidence="1">
    <location>
        <begin position="20"/>
        <end position="45"/>
    </location>
</feature>